<dbReference type="Pfam" id="PF04113">
    <property type="entry name" value="Gpi16"/>
    <property type="match status" value="2"/>
</dbReference>
<keyword evidence="1" id="KW-0472">Membrane</keyword>
<dbReference type="InterPro" id="IPR045727">
    <property type="entry name" value="DUF6081"/>
</dbReference>
<dbReference type="STRING" id="5786.F0ZDP3"/>
<proteinExistence type="predicted"/>
<dbReference type="InterPro" id="IPR007245">
    <property type="entry name" value="PIG-T"/>
</dbReference>
<feature type="signal peptide" evidence="2">
    <location>
        <begin position="1"/>
        <end position="26"/>
    </location>
</feature>
<dbReference type="eggNOG" id="KOG2407">
    <property type="taxonomic scope" value="Eukaryota"/>
</dbReference>
<keyword evidence="4" id="KW-1185">Reference proteome</keyword>
<dbReference type="InParanoid" id="F0ZDP3"/>
<dbReference type="Pfam" id="PF19559">
    <property type="entry name" value="DUF6081"/>
    <property type="match status" value="1"/>
</dbReference>
<protein>
    <submittedName>
        <fullName evidence="3">Uncharacterized protein</fullName>
    </submittedName>
</protein>
<organism evidence="3 4">
    <name type="scientific">Dictyostelium purpureum</name>
    <name type="common">Slime mold</name>
    <dbReference type="NCBI Taxonomy" id="5786"/>
    <lineage>
        <taxon>Eukaryota</taxon>
        <taxon>Amoebozoa</taxon>
        <taxon>Evosea</taxon>
        <taxon>Eumycetozoa</taxon>
        <taxon>Dictyostelia</taxon>
        <taxon>Dictyosteliales</taxon>
        <taxon>Dictyosteliaceae</taxon>
        <taxon>Dictyostelium</taxon>
    </lineage>
</organism>
<keyword evidence="1" id="KW-0812">Transmembrane</keyword>
<dbReference type="GeneID" id="10503044"/>
<gene>
    <name evidence="3" type="ORF">DICPUDRAFT_29464</name>
</gene>
<sequence length="1001" mass="114428">MGFKNLNIGSFVVIILIFSNILNINATKQNDHVNFEETQSFSEELIVKPLPKGKVMTHAQFTTEWNSNFLDKSTFQHYDLFPRSIGDLITRVGIEELTLVFTQGRWSYSDWGYPVRAAPVGVELISWMKPLPEKGVDAQWKELTNSLSGLFCASMQFLYQVPHHTSFPSQSFRPEGSSNIYYNGDMEQSRNSVPAIEITNPQNGTSKVVPLELRYGILPRESVCTENLTPWIKLLPCREQSGIGKLLAPNKLYDVHYHSMSITIRKICKNEDSECLAPTLEIVQSLTIVNDLNQQQEIVEISVDQLLGKKHQDSGLSACPLASTSKVYIQKQDNLETGLKVSPDPESQQSNQQYLVYDLKKYKEPLKLKLNWYRNFDRSNKYPTPVVAHTHLTGYGQERGGISTQIFNNQNHPVNITYFQAIPWYLRLYFHTLKFNINNKEYADRDFLFKKISPAETRSSPSSIELSFEMPPNSVASFSVDFDKVFLHYTEHPPDANRGFDLGSGVVTAYIDLEKNKNTPLKDDAINLEWSTETYQHKKQQSIVPIRIYTEGLLITLPTPDFSMLYNVITLTGTVFALFFGSMLNILIRRFKNTFTGNDFVSDRPIAKIYRKILRFIDVLISSITLFDTHISDILSTHSPLLYKEYYSPIKTITLKKYKTIEGIVKDNLEILSSPKPMYNNHSSLPYEGDFKILKTFDYTHKELNESQEITLNNLDKGEWNFFQWGSYVGNQGSIKREKGFLRVNSNPYTDSLEHSFADHIKFLAVNGDSFTIPETGSLMVNFSARGKTQNVDKHPFGNFVTDAQADYRLASSVLNVLDFKTSIISDFLITNKMVYALYERLSVSKQIYGDYATFIYTVPVLNVENDNSFQDLSIIYNKEKKTIEWHVNGKMVFMVDKVGHFLSDKYKENLILYTGGQEQSVFPDAVNICFGSISLLDSTFISGKNRSGLVHLDNPETTKYYNPLNINEELNFFNKDSNKSLLLFGQGNTIDIEKITILKK</sequence>
<accession>F0ZDP3</accession>
<dbReference type="EMBL" id="GL870987">
    <property type="protein sequence ID" value="EGC37953.1"/>
    <property type="molecule type" value="Genomic_DNA"/>
</dbReference>
<dbReference type="GO" id="GO:0016255">
    <property type="term" value="P:attachment of GPI anchor to protein"/>
    <property type="evidence" value="ECO:0000318"/>
    <property type="project" value="GO_Central"/>
</dbReference>
<reference evidence="4" key="1">
    <citation type="journal article" date="2011" name="Genome Biol.">
        <title>Comparative genomics of the social amoebae Dictyostelium discoideum and Dictyostelium purpureum.</title>
        <authorList>
            <consortium name="US DOE Joint Genome Institute (JGI-PGF)"/>
            <person name="Sucgang R."/>
            <person name="Kuo A."/>
            <person name="Tian X."/>
            <person name="Salerno W."/>
            <person name="Parikh A."/>
            <person name="Feasley C.L."/>
            <person name="Dalin E."/>
            <person name="Tu H."/>
            <person name="Huang E."/>
            <person name="Barry K."/>
            <person name="Lindquist E."/>
            <person name="Shapiro H."/>
            <person name="Bruce D."/>
            <person name="Schmutz J."/>
            <person name="Salamov A."/>
            <person name="Fey P."/>
            <person name="Gaudet P."/>
            <person name="Anjard C."/>
            <person name="Babu M.M."/>
            <person name="Basu S."/>
            <person name="Bushmanova Y."/>
            <person name="van der Wel H."/>
            <person name="Katoh-Kurasawa M."/>
            <person name="Dinh C."/>
            <person name="Coutinho P.M."/>
            <person name="Saito T."/>
            <person name="Elias M."/>
            <person name="Schaap P."/>
            <person name="Kay R.R."/>
            <person name="Henrissat B."/>
            <person name="Eichinger L."/>
            <person name="Rivero F."/>
            <person name="Putnam N.H."/>
            <person name="West C.M."/>
            <person name="Loomis W.F."/>
            <person name="Chisholm R.L."/>
            <person name="Shaulsky G."/>
            <person name="Strassmann J.E."/>
            <person name="Queller D.C."/>
            <person name="Kuspa A."/>
            <person name="Grigoriev I.V."/>
        </authorList>
    </citation>
    <scope>NUCLEOTIDE SEQUENCE [LARGE SCALE GENOMIC DNA]</scope>
    <source>
        <strain evidence="4">QSDP1</strain>
    </source>
</reference>
<keyword evidence="2" id="KW-0732">Signal</keyword>
<dbReference type="PANTHER" id="PTHR12959:SF11">
    <property type="entry name" value="GPI TRANSAMIDASE COMPONENT PIG-T"/>
    <property type="match status" value="1"/>
</dbReference>
<evidence type="ECO:0000256" key="2">
    <source>
        <dbReference type="SAM" id="SignalP"/>
    </source>
</evidence>
<dbReference type="GO" id="GO:0042765">
    <property type="term" value="C:GPI-anchor transamidase complex"/>
    <property type="evidence" value="ECO:0000318"/>
    <property type="project" value="GO_Central"/>
</dbReference>
<evidence type="ECO:0000313" key="3">
    <source>
        <dbReference type="EMBL" id="EGC37953.1"/>
    </source>
</evidence>
<dbReference type="AlphaFoldDB" id="F0ZDP3"/>
<feature type="transmembrane region" description="Helical" evidence="1">
    <location>
        <begin position="564"/>
        <end position="588"/>
    </location>
</feature>
<dbReference type="KEGG" id="dpp:DICPUDRAFT_29464"/>
<evidence type="ECO:0000256" key="1">
    <source>
        <dbReference type="SAM" id="Phobius"/>
    </source>
</evidence>
<dbReference type="PANTHER" id="PTHR12959">
    <property type="entry name" value="GPI TRANSAMIDASE COMPONENT PIG-T-RELATED"/>
    <property type="match status" value="1"/>
</dbReference>
<dbReference type="VEuPathDB" id="AmoebaDB:DICPUDRAFT_29464"/>
<keyword evidence="1" id="KW-1133">Transmembrane helix</keyword>
<name>F0ZDP3_DICPU</name>
<dbReference type="RefSeq" id="XP_003285524.1">
    <property type="nucleotide sequence ID" value="XM_003285476.1"/>
</dbReference>
<dbReference type="FunCoup" id="F0ZDP3">
    <property type="interactions" value="364"/>
</dbReference>
<evidence type="ECO:0000313" key="4">
    <source>
        <dbReference type="Proteomes" id="UP000001064"/>
    </source>
</evidence>
<dbReference type="OrthoDB" id="331263at2759"/>
<feature type="chain" id="PRO_5003265038" evidence="2">
    <location>
        <begin position="27"/>
        <end position="1001"/>
    </location>
</feature>
<dbReference type="Proteomes" id="UP000001064">
    <property type="component" value="Unassembled WGS sequence"/>
</dbReference>